<protein>
    <submittedName>
        <fullName evidence="4">WGS project CCBQ000000000 data, contig 00009</fullName>
    </submittedName>
</protein>
<evidence type="ECO:0000256" key="2">
    <source>
        <dbReference type="SAM" id="MobiDB-lite"/>
    </source>
</evidence>
<dbReference type="OrthoDB" id="4067584at2759"/>
<dbReference type="GO" id="GO:0008017">
    <property type="term" value="F:microtubule binding"/>
    <property type="evidence" value="ECO:0007669"/>
    <property type="project" value="InterPro"/>
</dbReference>
<feature type="coiled-coil region" evidence="1">
    <location>
        <begin position="310"/>
        <end position="393"/>
    </location>
</feature>
<gene>
    <name evidence="4" type="ORF">KLDO_g1603</name>
</gene>
<dbReference type="Pfam" id="PF16796">
    <property type="entry name" value="Microtub_bd"/>
    <property type="match status" value="1"/>
</dbReference>
<comment type="caution">
    <text evidence="4">The sequence shown here is derived from an EMBL/GenBank/DDBJ whole genome shotgun (WGS) entry which is preliminary data.</text>
</comment>
<evidence type="ECO:0000313" key="5">
    <source>
        <dbReference type="Proteomes" id="UP000031516"/>
    </source>
</evidence>
<keyword evidence="1" id="KW-0175">Coiled coil</keyword>
<feature type="coiled-coil region" evidence="1">
    <location>
        <begin position="198"/>
        <end position="262"/>
    </location>
</feature>
<evidence type="ECO:0000256" key="1">
    <source>
        <dbReference type="SAM" id="Coils"/>
    </source>
</evidence>
<proteinExistence type="predicted"/>
<evidence type="ECO:0000313" key="4">
    <source>
        <dbReference type="EMBL" id="CDO93302.1"/>
    </source>
</evidence>
<feature type="region of interest" description="Disordered" evidence="2">
    <location>
        <begin position="1"/>
        <end position="20"/>
    </location>
</feature>
<name>A0A0A8L546_9SACH</name>
<dbReference type="Proteomes" id="UP000031516">
    <property type="component" value="Unassembled WGS sequence"/>
</dbReference>
<dbReference type="Gene3D" id="3.40.850.20">
    <property type="match status" value="1"/>
</dbReference>
<sequence length="625" mass="72270">MNESRIPSINARKRPRPFSSGFISASDVKELTDVAGNKKHHPVLANITNMAMSTTGTAVSSNCDSKRESFGPTYQSKSQTTNMRLLNKYFYGDPSVIEEVKKRERKALKDIHLFTKQIDETDAEQESLSSKIIPQLKYDLNKRSIVFKHLKQETIAMQQELYQLNNDCELKKKSHELIINNMSLKHSVNMQEAINRWQQIISEKRHALELELQKLKQTEPDPAVVKEIQNLKSEKLEREKSLKRLQQENESLIQSHDEALKLQLEKFKDEKKEPLIESIAENKSLKNKVTYLKASLETLKGKIQDSHDTELSLKDTINQKKEELRELEESLEPGEQALSELQLKFKSEKDITDKVKAQAKLAEVEYNKNYDRMEQEQLQRRVLENTIDELDGHIRCFAYVNQNEIVNDYEVDYMNKCIIGDTGAFYFNRILPRDLMSPSNLFNNECFTFIDSCLKDKKSCNIISINDDLRKDFLETIHEQFCESKVLVQMVVLNDDDLSKDMLNSQDSDLSAVIDEKCIDFHSKRLPIEEVGSFIQPNFKGIHVMKFEVFSSDEKFESIFFIQAPMSEMQKLNTIRLTEPAATPVATFLQSLLLRLQSLIIFNFDTPDASLLQLSQTLHKLPNPK</sequence>
<reference evidence="4 5" key="1">
    <citation type="submission" date="2014-03" db="EMBL/GenBank/DDBJ databases">
        <title>The genome of Kluyveromyces dobzhanskii.</title>
        <authorList>
            <person name="Nystedt B."/>
            <person name="Astrom S."/>
        </authorList>
    </citation>
    <scope>NUCLEOTIDE SEQUENCE [LARGE SCALE GENOMIC DNA]</scope>
    <source>
        <strain evidence="4 5">CBS 2104</strain>
    </source>
</reference>
<keyword evidence="5" id="KW-1185">Reference proteome</keyword>
<accession>A0A0A8L546</accession>
<organism evidence="4 5">
    <name type="scientific">Kluyveromyces dobzhanskii CBS 2104</name>
    <dbReference type="NCBI Taxonomy" id="1427455"/>
    <lineage>
        <taxon>Eukaryota</taxon>
        <taxon>Fungi</taxon>
        <taxon>Dikarya</taxon>
        <taxon>Ascomycota</taxon>
        <taxon>Saccharomycotina</taxon>
        <taxon>Saccharomycetes</taxon>
        <taxon>Saccharomycetales</taxon>
        <taxon>Saccharomycetaceae</taxon>
        <taxon>Kluyveromyces</taxon>
    </lineage>
</organism>
<dbReference type="EMBL" id="CCBQ010000022">
    <property type="protein sequence ID" value="CDO93302.1"/>
    <property type="molecule type" value="Genomic_DNA"/>
</dbReference>
<evidence type="ECO:0000259" key="3">
    <source>
        <dbReference type="Pfam" id="PF16796"/>
    </source>
</evidence>
<dbReference type="InterPro" id="IPR031852">
    <property type="entry name" value="Vik1/Cik1_MT-bd"/>
</dbReference>
<feature type="domain" description="Spindle pole body-associated protein Vik1/Cik1 microtubule binding" evidence="3">
    <location>
        <begin position="373"/>
        <end position="467"/>
    </location>
</feature>
<dbReference type="AlphaFoldDB" id="A0A0A8L546"/>